<dbReference type="Pfam" id="PF03666">
    <property type="entry name" value="NPR3"/>
    <property type="match status" value="1"/>
</dbReference>
<protein>
    <recommendedName>
        <fullName evidence="2">GATOR complex protein NPRL3</fullName>
    </recommendedName>
    <alternativeName>
        <fullName evidence="2">Nitrogen permease regulator 3-like protein</fullName>
    </alternativeName>
</protein>
<gene>
    <name evidence="4" type="ORF">CVLEPA_LOCUS6933</name>
</gene>
<dbReference type="Proteomes" id="UP001642483">
    <property type="component" value="Unassembled WGS sequence"/>
</dbReference>
<accession>A0ABP0FGU6</accession>
<reference evidence="4 5" key="1">
    <citation type="submission" date="2024-02" db="EMBL/GenBank/DDBJ databases">
        <authorList>
            <person name="Daric V."/>
            <person name="Darras S."/>
        </authorList>
    </citation>
    <scope>NUCLEOTIDE SEQUENCE [LARGE SCALE GENOMIC DNA]</scope>
</reference>
<dbReference type="InterPro" id="IPR056603">
    <property type="entry name" value="HTH_NPRL3"/>
</dbReference>
<dbReference type="PANTHER" id="PTHR13153">
    <property type="entry name" value="CGTHBA PROTEIN -14 GENE PROTEIN"/>
    <property type="match status" value="1"/>
</dbReference>
<evidence type="ECO:0000313" key="5">
    <source>
        <dbReference type="Proteomes" id="UP001642483"/>
    </source>
</evidence>
<comment type="similarity">
    <text evidence="1 2">Belongs to the NPR3 family.</text>
</comment>
<dbReference type="PANTHER" id="PTHR13153:SF5">
    <property type="entry name" value="GATOR COMPLEX PROTEIN NPRL3"/>
    <property type="match status" value="1"/>
</dbReference>
<evidence type="ECO:0000259" key="3">
    <source>
        <dbReference type="Pfam" id="PF24064"/>
    </source>
</evidence>
<evidence type="ECO:0000256" key="1">
    <source>
        <dbReference type="ARBA" id="ARBA00010546"/>
    </source>
</evidence>
<evidence type="ECO:0000256" key="2">
    <source>
        <dbReference type="RuleBase" id="RU368069"/>
    </source>
</evidence>
<comment type="subcellular location">
    <subcellularLocation>
        <location evidence="2">Lysosome</location>
    </subcellularLocation>
</comment>
<sequence length="569" mass="65296">MVQNLAMEKDPPWAPLAIMLSMYGRSITNKLLFKYPFEAGRHSQSSLRSYKQLTSSTYHLNQSNSTTNEEDEDECCESIRDEAEQYLSFSDKLLAQVTSPANTVCGQKFDVKINGLRFVGFPLMLEHGNIETQDAHLPPSLAVPELSAPDTMPAQIEDHSVSSGITVTSYNVVFVLRTAADYSVVEAYQQLATKLGVGLRFEEKQMNYVTSQFKLMLSIHEDPDMSEEQVYQKILEQSSLAQNLRYIFDFVESTGILDLSLNENLRISFCLFHKVLNSGIKNEYGGIVDIKSIEQCLNQIQPYHGLLVYDHKNVWDSLTDYCSMSIVKFLNVYNPTKSLQLMSTDADIAMRHVFTIARHLVLWGKACVIYPLCETNVYFLAPTASLNCRSKYIKLFSDKFNLNLTEVLNYFSTPVRLGDYQSPTGAFFGNEKKLVEIVIWMLQHRFLVQHHTYVHFLPVQDKFGKPGQELKKVLLERLKTVSPGKVEHRHLPHYCREVFQSVPASRDSEDLTLFLRLLKYFDGKHHLEEMMYRENMVRHELVTILEKFQSLLLTCDREDEIAAAFCMPT</sequence>
<keyword evidence="2" id="KW-0732">Signal</keyword>
<dbReference type="Pfam" id="PF24064">
    <property type="entry name" value="HTH_NPRL3"/>
    <property type="match status" value="1"/>
</dbReference>
<organism evidence="4 5">
    <name type="scientific">Clavelina lepadiformis</name>
    <name type="common">Light-bulb sea squirt</name>
    <name type="synonym">Ascidia lepadiformis</name>
    <dbReference type="NCBI Taxonomy" id="159417"/>
    <lineage>
        <taxon>Eukaryota</taxon>
        <taxon>Metazoa</taxon>
        <taxon>Chordata</taxon>
        <taxon>Tunicata</taxon>
        <taxon>Ascidiacea</taxon>
        <taxon>Aplousobranchia</taxon>
        <taxon>Clavelinidae</taxon>
        <taxon>Clavelina</taxon>
    </lineage>
</organism>
<name>A0ABP0FGU6_CLALP</name>
<dbReference type="EMBL" id="CAWYQH010000046">
    <property type="protein sequence ID" value="CAK8677567.1"/>
    <property type="molecule type" value="Genomic_DNA"/>
</dbReference>
<proteinExistence type="inferred from homology"/>
<feature type="domain" description="GATOR1 complex protein NPRL3 C-terminal HTH" evidence="3">
    <location>
        <begin position="499"/>
        <end position="551"/>
    </location>
</feature>
<comment type="caution">
    <text evidence="4">The sequence shown here is derived from an EMBL/GenBank/DDBJ whole genome shotgun (WGS) entry which is preliminary data.</text>
</comment>
<keyword evidence="2" id="KW-0458">Lysosome</keyword>
<comment type="function">
    <text evidence="2">As a component of the GATOR1 complex functions as an inhibitor of the amino acid-sensing branch of the TORC1 pathway.</text>
</comment>
<evidence type="ECO:0000313" key="4">
    <source>
        <dbReference type="EMBL" id="CAK8677567.1"/>
    </source>
</evidence>
<keyword evidence="5" id="KW-1185">Reference proteome</keyword>
<dbReference type="InterPro" id="IPR005365">
    <property type="entry name" value="Npr3"/>
</dbReference>